<evidence type="ECO:0008006" key="2">
    <source>
        <dbReference type="Google" id="ProtNLM"/>
    </source>
</evidence>
<gene>
    <name evidence="1" type="ORF">SHKM778_29740</name>
</gene>
<proteinExistence type="predicted"/>
<dbReference type="AlphaFoldDB" id="A0AAT9HGZ0"/>
<reference evidence="1" key="2">
    <citation type="submission" date="2024-07" db="EMBL/GenBank/DDBJ databases">
        <title>Streptomyces haneummycinica sp. nov., a new antibiotic-producing actinobacterium isolated from marine sediment.</title>
        <authorList>
            <person name="Uemura M."/>
            <person name="Hamada M."/>
            <person name="Hirano S."/>
            <person name="Kobayashi K."/>
            <person name="Ohshiro T."/>
            <person name="Kobayashi T."/>
            <person name="Terahara T."/>
        </authorList>
    </citation>
    <scope>NUCLEOTIDE SEQUENCE</scope>
    <source>
        <strain evidence="1">KM77-8</strain>
    </source>
</reference>
<name>A0AAT9HGZ0_9ACTN</name>
<reference evidence="1" key="1">
    <citation type="submission" date="2024-06" db="EMBL/GenBank/DDBJ databases">
        <authorList>
            <consortium name="consrtm"/>
            <person name="Uemura M."/>
            <person name="Terahara T."/>
        </authorList>
    </citation>
    <scope>NUCLEOTIDE SEQUENCE</scope>
    <source>
        <strain evidence="1">KM77-8</strain>
    </source>
</reference>
<protein>
    <recommendedName>
        <fullName evidence="2">Insertion element protein</fullName>
    </recommendedName>
</protein>
<dbReference type="EMBL" id="AP035768">
    <property type="protein sequence ID" value="BFO16586.1"/>
    <property type="molecule type" value="Genomic_DNA"/>
</dbReference>
<sequence length="65" mass="6927">MSERAAPFYCPYCGDEDLRPGEQEGSPRAGGAAWECGACNRGFQLKFAGLLARGLERSDTGGDRA</sequence>
<organism evidence="1">
    <name type="scientific">Streptomyces haneummycinicus</name>
    <dbReference type="NCBI Taxonomy" id="3074435"/>
    <lineage>
        <taxon>Bacteria</taxon>
        <taxon>Bacillati</taxon>
        <taxon>Actinomycetota</taxon>
        <taxon>Actinomycetes</taxon>
        <taxon>Kitasatosporales</taxon>
        <taxon>Streptomycetaceae</taxon>
        <taxon>Streptomyces</taxon>
    </lineage>
</organism>
<evidence type="ECO:0000313" key="1">
    <source>
        <dbReference type="EMBL" id="BFO16586.1"/>
    </source>
</evidence>
<accession>A0AAT9HGZ0</accession>